<dbReference type="Pfam" id="PF00753">
    <property type="entry name" value="Lactamase_B"/>
    <property type="match status" value="1"/>
</dbReference>
<dbReference type="Pfam" id="PF21221">
    <property type="entry name" value="B_lactamase-like_C"/>
    <property type="match status" value="1"/>
</dbReference>
<dbReference type="EMBL" id="JBHSGU010000017">
    <property type="protein sequence ID" value="MFC4701544.1"/>
    <property type="molecule type" value="Genomic_DNA"/>
</dbReference>
<dbReference type="PANTHER" id="PTHR23131:SF4">
    <property type="entry name" value="METALLO-BETA-LACTAMASE SUPERFAMILY POTEIN"/>
    <property type="match status" value="1"/>
</dbReference>
<dbReference type="Gene3D" id="3.60.15.10">
    <property type="entry name" value="Ribonuclease Z/Hydroxyacylglutathione hydrolase-like"/>
    <property type="match status" value="1"/>
</dbReference>
<feature type="domain" description="Metallo-beta-lactamase" evidence="2">
    <location>
        <begin position="66"/>
        <end position="280"/>
    </location>
</feature>
<dbReference type="InterPro" id="IPR036866">
    <property type="entry name" value="RibonucZ/Hydroxyglut_hydro"/>
</dbReference>
<dbReference type="RefSeq" id="WP_382410124.1">
    <property type="nucleotide sequence ID" value="NZ_JBHSGU010000017.1"/>
</dbReference>
<feature type="region of interest" description="Disordered" evidence="1">
    <location>
        <begin position="1"/>
        <end position="26"/>
    </location>
</feature>
<protein>
    <submittedName>
        <fullName evidence="3">MBL fold metallo-hydrolase</fullName>
    </submittedName>
</protein>
<accession>A0ABV9LZG9</accession>
<proteinExistence type="predicted"/>
<dbReference type="Gene3D" id="1.10.10.10">
    <property type="entry name" value="Winged helix-like DNA-binding domain superfamily/Winged helix DNA-binding domain"/>
    <property type="match status" value="1"/>
</dbReference>
<dbReference type="CDD" id="cd07725">
    <property type="entry name" value="TTHA1429-like_MBL-fold"/>
    <property type="match status" value="1"/>
</dbReference>
<keyword evidence="4" id="KW-1185">Reference proteome</keyword>
<gene>
    <name evidence="3" type="ORF">ACFO4O_15410</name>
</gene>
<feature type="compositionally biased region" description="Basic and acidic residues" evidence="1">
    <location>
        <begin position="13"/>
        <end position="26"/>
    </location>
</feature>
<organism evidence="3 4">
    <name type="scientific">Glaciecola siphonariae</name>
    <dbReference type="NCBI Taxonomy" id="521012"/>
    <lineage>
        <taxon>Bacteria</taxon>
        <taxon>Pseudomonadati</taxon>
        <taxon>Pseudomonadota</taxon>
        <taxon>Gammaproteobacteria</taxon>
        <taxon>Alteromonadales</taxon>
        <taxon>Alteromonadaceae</taxon>
        <taxon>Glaciecola</taxon>
    </lineage>
</organism>
<dbReference type="InterPro" id="IPR048933">
    <property type="entry name" value="B_lactamase-like_C"/>
</dbReference>
<dbReference type="SMART" id="SM00849">
    <property type="entry name" value="Lactamase_B"/>
    <property type="match status" value="1"/>
</dbReference>
<dbReference type="InterPro" id="IPR036388">
    <property type="entry name" value="WH-like_DNA-bd_sf"/>
</dbReference>
<dbReference type="InterPro" id="IPR050662">
    <property type="entry name" value="Sec-metab_biosynth-thioest"/>
</dbReference>
<evidence type="ECO:0000313" key="4">
    <source>
        <dbReference type="Proteomes" id="UP001595897"/>
    </source>
</evidence>
<evidence type="ECO:0000313" key="3">
    <source>
        <dbReference type="EMBL" id="MFC4701544.1"/>
    </source>
</evidence>
<evidence type="ECO:0000256" key="1">
    <source>
        <dbReference type="SAM" id="MobiDB-lite"/>
    </source>
</evidence>
<evidence type="ECO:0000259" key="2">
    <source>
        <dbReference type="SMART" id="SM00849"/>
    </source>
</evidence>
<sequence>MSAKSSEHASLMHGHEHADAQDVAQRSEDEHVIEALALELPKAGELCAVDEDIFWLRMPLPFDLDHINLYLIKDGDGYAAIDTGIGTQTTEDIWAAIFDQLGAKITRVIVTHMHPDHIGMAGYLSEKFRAPLYMTMAEYYVARSMVAGGRGASDWQDREYLQRCGMPSQYIEKASQNKGGIQKVVKPIPLGFKRLTEGQILSIGNHQWRVMIGRGHSPEHACLYCESKQILISGDHVLPNISPNIGVYSTEPDANALKLYLATLPQFKDLPIDTKVLPSHKLPFTGLHVRVDELIHHHHAHLARLRDFCQTPRTVEACLGVLFKRKLNPHNMFFAIAEALAHLNYLYFNDELARHINEDGAWIFTSKQVCP</sequence>
<dbReference type="InterPro" id="IPR001279">
    <property type="entry name" value="Metallo-B-lactamas"/>
</dbReference>
<dbReference type="Proteomes" id="UP001595897">
    <property type="component" value="Unassembled WGS sequence"/>
</dbReference>
<dbReference type="PANTHER" id="PTHR23131">
    <property type="entry name" value="ENDORIBONUCLEASE LACTB2"/>
    <property type="match status" value="1"/>
</dbReference>
<dbReference type="SUPFAM" id="SSF56281">
    <property type="entry name" value="Metallo-hydrolase/oxidoreductase"/>
    <property type="match status" value="1"/>
</dbReference>
<reference evidence="4" key="1">
    <citation type="journal article" date="2019" name="Int. J. Syst. Evol. Microbiol.">
        <title>The Global Catalogue of Microorganisms (GCM) 10K type strain sequencing project: providing services to taxonomists for standard genome sequencing and annotation.</title>
        <authorList>
            <consortium name="The Broad Institute Genomics Platform"/>
            <consortium name="The Broad Institute Genome Sequencing Center for Infectious Disease"/>
            <person name="Wu L."/>
            <person name="Ma J."/>
        </authorList>
    </citation>
    <scope>NUCLEOTIDE SEQUENCE [LARGE SCALE GENOMIC DNA]</scope>
    <source>
        <strain evidence="4">KACC 12507</strain>
    </source>
</reference>
<name>A0ABV9LZG9_9ALTE</name>
<comment type="caution">
    <text evidence="3">The sequence shown here is derived from an EMBL/GenBank/DDBJ whole genome shotgun (WGS) entry which is preliminary data.</text>
</comment>